<proteinExistence type="predicted"/>
<dbReference type="EMBL" id="AYKQ01000010">
    <property type="protein sequence ID" value="EWH32064.1"/>
    <property type="molecule type" value="Genomic_DNA"/>
</dbReference>
<sequence length="46" mass="5168">MGTKVGYPIEVKMKAIEKRLAGTPVKQVLEELIIITLVCNILRWTA</sequence>
<dbReference type="RefSeq" id="WP_171821094.1">
    <property type="nucleotide sequence ID" value="NZ_KK037167.1"/>
</dbReference>
<dbReference type="HOGENOM" id="CLU_161842_0_1_9"/>
<comment type="caution">
    <text evidence="1">The sequence shown here is derived from an EMBL/GenBank/DDBJ whole genome shotgun (WGS) entry which is preliminary data.</text>
</comment>
<evidence type="ECO:0000313" key="1">
    <source>
        <dbReference type="EMBL" id="EWH32064.1"/>
    </source>
</evidence>
<protein>
    <submittedName>
        <fullName evidence="1">Integrase</fullName>
    </submittedName>
</protein>
<name>W7RN61_LYSSH</name>
<organism evidence="1 2">
    <name type="scientific">Lysinibacillus sphaericus CBAM5</name>
    <dbReference type="NCBI Taxonomy" id="1400869"/>
    <lineage>
        <taxon>Bacteria</taxon>
        <taxon>Bacillati</taxon>
        <taxon>Bacillota</taxon>
        <taxon>Bacilli</taxon>
        <taxon>Bacillales</taxon>
        <taxon>Bacillaceae</taxon>
        <taxon>Lysinibacillus</taxon>
    </lineage>
</organism>
<reference evidence="1 2" key="1">
    <citation type="journal article" date="2015" name="Stand. Genomic Sci.">
        <title>Genome sequence and description of the mosquitocidal and heavy metal tolerant strain Lysinibacillus sphaericus CBAM5.</title>
        <authorList>
            <person name="Pena-Montenegro T.D."/>
            <person name="Lozano L."/>
            <person name="Dussan J."/>
        </authorList>
    </citation>
    <scope>NUCLEOTIDE SEQUENCE [LARGE SCALE GENOMIC DNA]</scope>
    <source>
        <strain evidence="1">CBAM5</strain>
    </source>
</reference>
<evidence type="ECO:0000313" key="2">
    <source>
        <dbReference type="Proteomes" id="UP000023555"/>
    </source>
</evidence>
<gene>
    <name evidence="1" type="ORF">P799_16040</name>
</gene>
<dbReference type="Proteomes" id="UP000023555">
    <property type="component" value="Unassembled WGS sequence"/>
</dbReference>
<dbReference type="AlphaFoldDB" id="W7RN61"/>
<accession>W7RN61</accession>